<dbReference type="eggNOG" id="ENOG5032V5F">
    <property type="taxonomic scope" value="Bacteria"/>
</dbReference>
<sequence>MLQQIRIGKSLVEVDLAKTREFYSKDIEVCNCLYCKNYIEASKILTTSVSEIFDKLGVLPTKPAELSEFPAEEAETRLYIGDYHLVGRVLEGELCTSSNFNELNTFKVENFTFGFSEDLAYVPEGIPSPVLQLNFVANIPWILKENPDD</sequence>
<name>A0A0A3I7G0_9BACL</name>
<reference evidence="1 2" key="1">
    <citation type="submission" date="2014-02" db="EMBL/GenBank/DDBJ databases">
        <title>Draft genome sequence of Lysinibacillus sinduriensis JCM 15800.</title>
        <authorList>
            <person name="Zhang F."/>
            <person name="Wang G."/>
            <person name="Zhang L."/>
        </authorList>
    </citation>
    <scope>NUCLEOTIDE SEQUENCE [LARGE SCALE GENOMIC DNA]</scope>
    <source>
        <strain evidence="1 2">JCM 15800</strain>
    </source>
</reference>
<dbReference type="RefSeq" id="WP_036197091.1">
    <property type="nucleotide sequence ID" value="NZ_AVCY01000032.1"/>
</dbReference>
<dbReference type="EMBL" id="JPVO01000024">
    <property type="protein sequence ID" value="KGR79455.1"/>
    <property type="molecule type" value="Genomic_DNA"/>
</dbReference>
<proteinExistence type="predicted"/>
<dbReference type="OrthoDB" id="1691135at2"/>
<protein>
    <submittedName>
        <fullName evidence="1">Uncharacterized protein</fullName>
    </submittedName>
</protein>
<dbReference type="Proteomes" id="UP000030408">
    <property type="component" value="Unassembled WGS sequence"/>
</dbReference>
<dbReference type="AlphaFoldDB" id="A0A0A3I7G0"/>
<gene>
    <name evidence="1" type="ORF">CD33_00480</name>
</gene>
<dbReference type="STRING" id="1384057.CD33_00480"/>
<comment type="caution">
    <text evidence="1">The sequence shown here is derived from an EMBL/GenBank/DDBJ whole genome shotgun (WGS) entry which is preliminary data.</text>
</comment>
<evidence type="ECO:0000313" key="1">
    <source>
        <dbReference type="EMBL" id="KGR79455.1"/>
    </source>
</evidence>
<evidence type="ECO:0000313" key="2">
    <source>
        <dbReference type="Proteomes" id="UP000030408"/>
    </source>
</evidence>
<accession>A0A0A3I7G0</accession>
<organism evidence="1 2">
    <name type="scientific">Ureibacillus sinduriensis BLB-1 = JCM 15800</name>
    <dbReference type="NCBI Taxonomy" id="1384057"/>
    <lineage>
        <taxon>Bacteria</taxon>
        <taxon>Bacillati</taxon>
        <taxon>Bacillota</taxon>
        <taxon>Bacilli</taxon>
        <taxon>Bacillales</taxon>
        <taxon>Caryophanaceae</taxon>
        <taxon>Ureibacillus</taxon>
    </lineage>
</organism>
<keyword evidence="2" id="KW-1185">Reference proteome</keyword>